<feature type="compositionally biased region" description="Basic and acidic residues" evidence="1">
    <location>
        <begin position="102"/>
        <end position="113"/>
    </location>
</feature>
<feature type="region of interest" description="Disordered" evidence="1">
    <location>
        <begin position="489"/>
        <end position="551"/>
    </location>
</feature>
<feature type="compositionally biased region" description="Basic and acidic residues" evidence="1">
    <location>
        <begin position="202"/>
        <end position="212"/>
    </location>
</feature>
<feature type="compositionally biased region" description="Basic and acidic residues" evidence="1">
    <location>
        <begin position="165"/>
        <end position="187"/>
    </location>
</feature>
<feature type="region of interest" description="Disordered" evidence="1">
    <location>
        <begin position="582"/>
        <end position="872"/>
    </location>
</feature>
<dbReference type="OrthoDB" id="10329198at2759"/>
<sequence length="1407" mass="150664">MQRTRPSENTTPGFDLVGTILTMPQSPVSSMSSLHFSEESGGEGSFRSWLRQTRKTRNPTVFAQGGKDENAIVSKDLIALARARQEREAREESDSSSISTSKSERSNRDDGRRGQVVPRGPTRTLTLSPSRRTLAVAPRVSFKTVGSAEVSLPPKSPQKQTVKTQGKDVRRSHLRADLVHGNDEQDNLKQVFLGGRGGNGVDVRKPEPERSNPDVSSTAETTRRIDSAANHKCMSSVDETRDEEGKENEDVSMLSSQTNASSIGGSSSANRPADPIPVDAASATQVMGNGPSVEATCVLADEDGAGAECTASYVESAANRSSTSTTMTSINQGADAFDMPPARDKKTSPFEDTSNVFPSKEGIASISTSKETASRRLHHQAAFFFDSTSDQPELTSPTGSGDQFLVESKGQPTDNKADTPRTTGGCFTPDRTQLQSVATLTLDPSRPMSFVLTDSTPKYSDEVGSASEGREPFLTESVLEKVIGDLNGKELRKEEGTDLQPEAISDENDGSEEKGTDQRHSKQMVEQERVAGGIEAAEGKGEGGPRNDEQTIFLDSNTKYMDEVASASEGMESVLGKVVGDSNGRQLRKNEGTDHQAEVVSGLDDGKEEEGADKCHSKQKAEQERVAGGVETAEGKGEEGPQIDKQPVFLDSKPERSDEVESASERREPFSTESVLEKVVGDLNGKDLRKEEGTDLQPEVVSDGNNGSEEERADQRHSKQKAEQERVAGGIETAEGKGAEGPRRDEQTPMVSLIRSENDEQNQREQPATDQTSCSQIERAPAKDGLLNQAGLLASSADVSRQQEASPITTNDSQTPRVGGSATAPDLYLPPELQRQTVTPPVPHDAPSSPVKPLDTNAGKDSRGTWGNENDSMDAFLVPDGIGLNDDRCGKSTRFLLPAQTEAQPKTHAQPQPPTKNSNGAFKDPWRARILAEATTVILNRGDIRGVASVSPPELTGRDGYDAVCCDDSLRNNEKETASPDFGSAALMEIRAFVAKDPWYTRILSEAAATLANGRDMQKPAVLAPSNVAYFGDGCDVGCGRTWTAREPVPVDSPTEPIVSDNAVIRSPFSSRIQAGVVGPNKFSCEGRWGSGGRERAQLVQQSTPTTTRGPRSVRDSWSMRILAEAAATLAICGVVPRSVLLSTVETVPMVLPSVRGYRRCGCAAAALSSNGGDSGSATGDPSPRMSLPILWGRRSTRFGDSGSTPRGRSPRMSLPILRARVGDRCVAEILPRWGCGSGLERFPGHPIIVDYGMLGCDLSDSPRILSRRCTACTSDNVRESPKPSATINNRTSFPRNPQHGHLGESTSEGEHVRAPTPPARRARSSDSVSACTPRSRIAEKIGLSAVARGGEDNVNLRLHGHVVFPAACWEGGGDGRGGDISSISGACRRRIYFPKAQHGPSDTSGR</sequence>
<feature type="compositionally biased region" description="Basic and acidic residues" evidence="1">
    <location>
        <begin position="652"/>
        <end position="693"/>
    </location>
</feature>
<dbReference type="Proteomes" id="UP000002630">
    <property type="component" value="Linkage Group LG17"/>
</dbReference>
<protein>
    <submittedName>
        <fullName evidence="2">Uncharacterized protein</fullName>
    </submittedName>
</protein>
<feature type="compositionally biased region" description="Polar residues" evidence="1">
    <location>
        <begin position="318"/>
        <end position="332"/>
    </location>
</feature>
<name>D7FPE4_ECTSI</name>
<feature type="region of interest" description="Disordered" evidence="1">
    <location>
        <begin position="388"/>
        <end position="429"/>
    </location>
</feature>
<keyword evidence="3" id="KW-1185">Reference proteome</keyword>
<feature type="compositionally biased region" description="Polar residues" evidence="1">
    <location>
        <begin position="1284"/>
        <end position="1296"/>
    </location>
</feature>
<gene>
    <name evidence="2" type="ORF">Esi_0189_0014</name>
</gene>
<feature type="region of interest" description="Disordered" evidence="1">
    <location>
        <begin position="1094"/>
        <end position="1113"/>
    </location>
</feature>
<feature type="compositionally biased region" description="Low complexity" evidence="1">
    <location>
        <begin position="121"/>
        <end position="132"/>
    </location>
</feature>
<feature type="compositionally biased region" description="Low complexity" evidence="1">
    <location>
        <begin position="255"/>
        <end position="270"/>
    </location>
</feature>
<feature type="region of interest" description="Disordered" evidence="1">
    <location>
        <begin position="83"/>
        <end position="132"/>
    </location>
</feature>
<feature type="compositionally biased region" description="Polar residues" evidence="1">
    <location>
        <begin position="764"/>
        <end position="776"/>
    </location>
</feature>
<feature type="region of interest" description="Disordered" evidence="1">
    <location>
        <begin position="1275"/>
        <end position="1334"/>
    </location>
</feature>
<feature type="compositionally biased region" description="Basic and acidic residues" evidence="1">
    <location>
        <begin position="537"/>
        <end position="549"/>
    </location>
</feature>
<feature type="region of interest" description="Disordered" evidence="1">
    <location>
        <begin position="26"/>
        <end position="69"/>
    </location>
</feature>
<dbReference type="EMBL" id="FN648355">
    <property type="protein sequence ID" value="CBJ30402.1"/>
    <property type="molecule type" value="Genomic_DNA"/>
</dbReference>
<feature type="compositionally biased region" description="Polar residues" evidence="1">
    <location>
        <begin position="797"/>
        <end position="816"/>
    </location>
</feature>
<feature type="compositionally biased region" description="Basic and acidic residues" evidence="1">
    <location>
        <begin position="588"/>
        <end position="597"/>
    </location>
</feature>
<evidence type="ECO:0000256" key="1">
    <source>
        <dbReference type="SAM" id="MobiDB-lite"/>
    </source>
</evidence>
<feature type="compositionally biased region" description="Polar residues" evidence="1">
    <location>
        <begin position="901"/>
        <end position="920"/>
    </location>
</feature>
<feature type="region of interest" description="Disordered" evidence="1">
    <location>
        <begin position="316"/>
        <end position="373"/>
    </location>
</feature>
<evidence type="ECO:0000313" key="2">
    <source>
        <dbReference type="EMBL" id="CBJ30402.1"/>
    </source>
</evidence>
<feature type="compositionally biased region" description="Basic and acidic residues" evidence="1">
    <location>
        <begin position="709"/>
        <end position="726"/>
    </location>
</feature>
<feature type="compositionally biased region" description="Polar residues" evidence="1">
    <location>
        <begin position="388"/>
        <end position="401"/>
    </location>
</feature>
<feature type="compositionally biased region" description="Basic and acidic residues" evidence="1">
    <location>
        <begin position="612"/>
        <end position="625"/>
    </location>
</feature>
<feature type="compositionally biased region" description="Basic and acidic residues" evidence="1">
    <location>
        <begin position="83"/>
        <end position="93"/>
    </location>
</feature>
<feature type="compositionally biased region" description="Polar residues" evidence="1">
    <location>
        <begin position="1168"/>
        <end position="1180"/>
    </location>
</feature>
<dbReference type="STRING" id="2880.D7FPE4"/>
<feature type="region of interest" description="Disordered" evidence="1">
    <location>
        <begin position="901"/>
        <end position="922"/>
    </location>
</feature>
<evidence type="ECO:0000313" key="3">
    <source>
        <dbReference type="Proteomes" id="UP000002630"/>
    </source>
</evidence>
<dbReference type="InParanoid" id="D7FPE4"/>
<feature type="compositionally biased region" description="Basic and acidic residues" evidence="1">
    <location>
        <begin position="734"/>
        <end position="747"/>
    </location>
</feature>
<feature type="region of interest" description="Disordered" evidence="1">
    <location>
        <begin position="144"/>
        <end position="288"/>
    </location>
</feature>
<feature type="compositionally biased region" description="Basic and acidic residues" evidence="1">
    <location>
        <begin position="511"/>
        <end position="529"/>
    </location>
</feature>
<feature type="region of interest" description="Disordered" evidence="1">
    <location>
        <begin position="1168"/>
        <end position="1187"/>
    </location>
</feature>
<feature type="region of interest" description="Disordered" evidence="1">
    <location>
        <begin position="448"/>
        <end position="472"/>
    </location>
</feature>
<accession>D7FPE4</accession>
<feature type="compositionally biased region" description="Polar residues" evidence="1">
    <location>
        <begin position="1099"/>
        <end position="1110"/>
    </location>
</feature>
<dbReference type="EMBL" id="FN649742">
    <property type="protein sequence ID" value="CBJ30402.1"/>
    <property type="molecule type" value="Genomic_DNA"/>
</dbReference>
<proteinExistence type="predicted"/>
<reference evidence="2 3" key="1">
    <citation type="journal article" date="2010" name="Nature">
        <title>The Ectocarpus genome and the independent evolution of multicellularity in brown algae.</title>
        <authorList>
            <person name="Cock J.M."/>
            <person name="Sterck L."/>
            <person name="Rouze P."/>
            <person name="Scornet D."/>
            <person name="Allen A.E."/>
            <person name="Amoutzias G."/>
            <person name="Anthouard V."/>
            <person name="Artiguenave F."/>
            <person name="Aury J.M."/>
            <person name="Badger J.H."/>
            <person name="Beszteri B."/>
            <person name="Billiau K."/>
            <person name="Bonnet E."/>
            <person name="Bothwell J.H."/>
            <person name="Bowler C."/>
            <person name="Boyen C."/>
            <person name="Brownlee C."/>
            <person name="Carrano C.J."/>
            <person name="Charrier B."/>
            <person name="Cho G.Y."/>
            <person name="Coelho S.M."/>
            <person name="Collen J."/>
            <person name="Corre E."/>
            <person name="Da Silva C."/>
            <person name="Delage L."/>
            <person name="Delaroque N."/>
            <person name="Dittami S.M."/>
            <person name="Doulbeau S."/>
            <person name="Elias M."/>
            <person name="Farnham G."/>
            <person name="Gachon C.M."/>
            <person name="Gschloessl B."/>
            <person name="Heesch S."/>
            <person name="Jabbari K."/>
            <person name="Jubin C."/>
            <person name="Kawai H."/>
            <person name="Kimura K."/>
            <person name="Kloareg B."/>
            <person name="Kupper F.C."/>
            <person name="Lang D."/>
            <person name="Le Bail A."/>
            <person name="Leblanc C."/>
            <person name="Lerouge P."/>
            <person name="Lohr M."/>
            <person name="Lopez P.J."/>
            <person name="Martens C."/>
            <person name="Maumus F."/>
            <person name="Michel G."/>
            <person name="Miranda-Saavedra D."/>
            <person name="Morales J."/>
            <person name="Moreau H."/>
            <person name="Motomura T."/>
            <person name="Nagasato C."/>
            <person name="Napoli C.A."/>
            <person name="Nelson D.R."/>
            <person name="Nyvall-Collen P."/>
            <person name="Peters A.F."/>
            <person name="Pommier C."/>
            <person name="Potin P."/>
            <person name="Poulain J."/>
            <person name="Quesneville H."/>
            <person name="Read B."/>
            <person name="Rensing S.A."/>
            <person name="Ritter A."/>
            <person name="Rousvoal S."/>
            <person name="Samanta M."/>
            <person name="Samson G."/>
            <person name="Schroeder D.C."/>
            <person name="Segurens B."/>
            <person name="Strittmatter M."/>
            <person name="Tonon T."/>
            <person name="Tregear J.W."/>
            <person name="Valentin K."/>
            <person name="von Dassow P."/>
            <person name="Yamagishi T."/>
            <person name="Van de Peer Y."/>
            <person name="Wincker P."/>
        </authorList>
    </citation>
    <scope>NUCLEOTIDE SEQUENCE [LARGE SCALE GENOMIC DNA]</scope>
    <source>
        <strain evidence="3">Ec32 / CCAP1310/4</strain>
    </source>
</reference>
<organism evidence="2 3">
    <name type="scientific">Ectocarpus siliculosus</name>
    <name type="common">Brown alga</name>
    <name type="synonym">Conferva siliculosa</name>
    <dbReference type="NCBI Taxonomy" id="2880"/>
    <lineage>
        <taxon>Eukaryota</taxon>
        <taxon>Sar</taxon>
        <taxon>Stramenopiles</taxon>
        <taxon>Ochrophyta</taxon>
        <taxon>PX clade</taxon>
        <taxon>Phaeophyceae</taxon>
        <taxon>Ectocarpales</taxon>
        <taxon>Ectocarpaceae</taxon>
        <taxon>Ectocarpus</taxon>
    </lineage>
</organism>